<dbReference type="PANTHER" id="PTHR45125:SF48">
    <property type="entry name" value="MYB-LIKE DOMAIN-CONTAINING PROTEIN"/>
    <property type="match status" value="1"/>
</dbReference>
<evidence type="ECO:0008006" key="4">
    <source>
        <dbReference type="Google" id="ProtNLM"/>
    </source>
</evidence>
<feature type="compositionally biased region" description="Basic and acidic residues" evidence="1">
    <location>
        <begin position="65"/>
        <end position="75"/>
    </location>
</feature>
<dbReference type="EMBL" id="JAUUTY010000005">
    <property type="protein sequence ID" value="KAK1628407.1"/>
    <property type="molecule type" value="Genomic_DNA"/>
</dbReference>
<feature type="region of interest" description="Disordered" evidence="1">
    <location>
        <begin position="313"/>
        <end position="334"/>
    </location>
</feature>
<feature type="region of interest" description="Disordered" evidence="1">
    <location>
        <begin position="21"/>
        <end position="75"/>
    </location>
</feature>
<dbReference type="PANTHER" id="PTHR45125">
    <property type="entry name" value="F21J9.4-RELATED"/>
    <property type="match status" value="1"/>
</dbReference>
<dbReference type="AlphaFoldDB" id="A0AAD8RQ73"/>
<dbReference type="Proteomes" id="UP001231189">
    <property type="component" value="Unassembled WGS sequence"/>
</dbReference>
<accession>A0AAD8RQ73</accession>
<evidence type="ECO:0000313" key="2">
    <source>
        <dbReference type="EMBL" id="KAK1628407.1"/>
    </source>
</evidence>
<evidence type="ECO:0000313" key="3">
    <source>
        <dbReference type="Proteomes" id="UP001231189"/>
    </source>
</evidence>
<gene>
    <name evidence="2" type="ORF">QYE76_002722</name>
</gene>
<keyword evidence="3" id="KW-1185">Reference proteome</keyword>
<reference evidence="2" key="1">
    <citation type="submission" date="2023-07" db="EMBL/GenBank/DDBJ databases">
        <title>A chromosome-level genome assembly of Lolium multiflorum.</title>
        <authorList>
            <person name="Chen Y."/>
            <person name="Copetti D."/>
            <person name="Kolliker R."/>
            <person name="Studer B."/>
        </authorList>
    </citation>
    <scope>NUCLEOTIDE SEQUENCE</scope>
    <source>
        <strain evidence="2">02402/16</strain>
        <tissue evidence="2">Leaf</tissue>
    </source>
</reference>
<feature type="compositionally biased region" description="Basic and acidic residues" evidence="1">
    <location>
        <begin position="256"/>
        <end position="265"/>
    </location>
</feature>
<comment type="caution">
    <text evidence="2">The sequence shown here is derived from an EMBL/GenBank/DDBJ whole genome shotgun (WGS) entry which is preliminary data.</text>
</comment>
<feature type="region of interest" description="Disordered" evidence="1">
    <location>
        <begin position="253"/>
        <end position="273"/>
    </location>
</feature>
<feature type="compositionally biased region" description="Acidic residues" evidence="1">
    <location>
        <begin position="38"/>
        <end position="47"/>
    </location>
</feature>
<proteinExistence type="predicted"/>
<organism evidence="2 3">
    <name type="scientific">Lolium multiflorum</name>
    <name type="common">Italian ryegrass</name>
    <name type="synonym">Lolium perenne subsp. multiflorum</name>
    <dbReference type="NCBI Taxonomy" id="4521"/>
    <lineage>
        <taxon>Eukaryota</taxon>
        <taxon>Viridiplantae</taxon>
        <taxon>Streptophyta</taxon>
        <taxon>Embryophyta</taxon>
        <taxon>Tracheophyta</taxon>
        <taxon>Spermatophyta</taxon>
        <taxon>Magnoliopsida</taxon>
        <taxon>Liliopsida</taxon>
        <taxon>Poales</taxon>
        <taxon>Poaceae</taxon>
        <taxon>BOP clade</taxon>
        <taxon>Pooideae</taxon>
        <taxon>Poodae</taxon>
        <taxon>Poeae</taxon>
        <taxon>Poeae Chloroplast Group 2 (Poeae type)</taxon>
        <taxon>Loliodinae</taxon>
        <taxon>Loliinae</taxon>
        <taxon>Lolium</taxon>
    </lineage>
</organism>
<evidence type="ECO:0000256" key="1">
    <source>
        <dbReference type="SAM" id="MobiDB-lite"/>
    </source>
</evidence>
<name>A0AAD8RQ73_LOLMU</name>
<sequence length="334" mass="38285">MDAAASPGFFTQEEARATAAVAARKDHVEDVADGSQAVEEEDEEEGETTQAAVNLSKGKKKRKKDSPPAEPRIKWTPKEEECLAEAWMTVSMNGIIGANQSFDTYWLRVKQAYEERKLVDPYFNKTNMNVYRERRQWPPIGGSCRRRAANGTAYGRRSRNGRSAAMTWSKRYAPSTLHHRGTSSLADPFRRALFPQLRRALDMYTDDTGLQFKFLNVYARLENCEKWKETRTTLSKSKTERYNPDAPAACVRKGARTREEGERAQTDGQSADRMQASIDKCLADLRSHADGENDKFDGRWREMLANQGVRIALRRRRRRRGTQTWRSDGRRRHG</sequence>
<protein>
    <recommendedName>
        <fullName evidence="4">Myb-like domain-containing protein</fullName>
    </recommendedName>
</protein>